<dbReference type="EMBL" id="CAJVPY010008531">
    <property type="protein sequence ID" value="CAG8697299.1"/>
    <property type="molecule type" value="Genomic_DNA"/>
</dbReference>
<evidence type="ECO:0000259" key="4">
    <source>
        <dbReference type="PROSITE" id="PS01031"/>
    </source>
</evidence>
<dbReference type="InterPro" id="IPR008978">
    <property type="entry name" value="HSP20-like_chaperone"/>
</dbReference>
<evidence type="ECO:0000256" key="2">
    <source>
        <dbReference type="PROSITE-ProRule" id="PRU00285"/>
    </source>
</evidence>
<dbReference type="InterPro" id="IPR002068">
    <property type="entry name" value="A-crystallin/Hsp20_dom"/>
</dbReference>
<dbReference type="PANTHER" id="PTHR11527">
    <property type="entry name" value="HEAT-SHOCK PROTEIN 20 FAMILY MEMBER"/>
    <property type="match status" value="1"/>
</dbReference>
<gene>
    <name evidence="5" type="ORF">DERYTH_LOCUS12761</name>
</gene>
<dbReference type="CDD" id="cd06464">
    <property type="entry name" value="ACD_sHsps-like"/>
    <property type="match status" value="1"/>
</dbReference>
<evidence type="ECO:0000256" key="3">
    <source>
        <dbReference type="RuleBase" id="RU003616"/>
    </source>
</evidence>
<sequence length="199" mass="23593">MAFYDPFERFLDPFYDPTFDLSLPYVFVNDLTTPSDRPERSWNRDRWGNRDRWNRTGWGDREGEARRRVPIQDRIPRHVESRVMTEREGDVVWRPATDVFETSDYFIVHIDLPGVPKEVISIELRDRELIVQGDSKGFNYECATSRVRERNIGRFRKHVYLPRDISIAKEDIDANYQDGLLELKIPRGKTEAMGRITIK</sequence>
<dbReference type="SUPFAM" id="SSF49764">
    <property type="entry name" value="HSP20-like chaperones"/>
    <property type="match status" value="1"/>
</dbReference>
<accession>A0A9N9HMZ6</accession>
<evidence type="ECO:0000313" key="6">
    <source>
        <dbReference type="Proteomes" id="UP000789405"/>
    </source>
</evidence>
<feature type="domain" description="SHSP" evidence="4">
    <location>
        <begin position="88"/>
        <end position="199"/>
    </location>
</feature>
<dbReference type="Proteomes" id="UP000789405">
    <property type="component" value="Unassembled WGS sequence"/>
</dbReference>
<name>A0A9N9HMZ6_9GLOM</name>
<evidence type="ECO:0000256" key="1">
    <source>
        <dbReference type="ARBA" id="ARBA00023016"/>
    </source>
</evidence>
<evidence type="ECO:0000313" key="5">
    <source>
        <dbReference type="EMBL" id="CAG8697299.1"/>
    </source>
</evidence>
<organism evidence="5 6">
    <name type="scientific">Dentiscutata erythropus</name>
    <dbReference type="NCBI Taxonomy" id="1348616"/>
    <lineage>
        <taxon>Eukaryota</taxon>
        <taxon>Fungi</taxon>
        <taxon>Fungi incertae sedis</taxon>
        <taxon>Mucoromycota</taxon>
        <taxon>Glomeromycotina</taxon>
        <taxon>Glomeromycetes</taxon>
        <taxon>Diversisporales</taxon>
        <taxon>Gigasporaceae</taxon>
        <taxon>Dentiscutata</taxon>
    </lineage>
</organism>
<comment type="similarity">
    <text evidence="2 3">Belongs to the small heat shock protein (HSP20) family.</text>
</comment>
<dbReference type="AlphaFoldDB" id="A0A9N9HMZ6"/>
<reference evidence="5" key="1">
    <citation type="submission" date="2021-06" db="EMBL/GenBank/DDBJ databases">
        <authorList>
            <person name="Kallberg Y."/>
            <person name="Tangrot J."/>
            <person name="Rosling A."/>
        </authorList>
    </citation>
    <scope>NUCLEOTIDE SEQUENCE</scope>
    <source>
        <strain evidence="5">MA453B</strain>
    </source>
</reference>
<proteinExistence type="inferred from homology"/>
<dbReference type="OrthoDB" id="1431247at2759"/>
<protein>
    <submittedName>
        <fullName evidence="5">14950_t:CDS:1</fullName>
    </submittedName>
</protein>
<dbReference type="PROSITE" id="PS01031">
    <property type="entry name" value="SHSP"/>
    <property type="match status" value="1"/>
</dbReference>
<keyword evidence="1" id="KW-0346">Stress response</keyword>
<dbReference type="Gene3D" id="2.60.40.790">
    <property type="match status" value="1"/>
</dbReference>
<dbReference type="InterPro" id="IPR031107">
    <property type="entry name" value="Small_HSP"/>
</dbReference>
<dbReference type="Pfam" id="PF00011">
    <property type="entry name" value="HSP20"/>
    <property type="match status" value="1"/>
</dbReference>
<comment type="caution">
    <text evidence="5">The sequence shown here is derived from an EMBL/GenBank/DDBJ whole genome shotgun (WGS) entry which is preliminary data.</text>
</comment>
<keyword evidence="6" id="KW-1185">Reference proteome</keyword>